<name>A0ABQ8GWX1_9ROSI</name>
<dbReference type="Gene3D" id="1.10.287.950">
    <property type="entry name" value="Methyl-accepting chemotaxis protein"/>
    <property type="match status" value="1"/>
</dbReference>
<sequence length="608" mass="69593">MGSHNHILFLLMLVSFSNSCVSSWNWNPFGGGGKAQSSEEPRDVWTVSGGDDVDAQFSLEAFDNQKGIQQVEKAKQKMLSSNSCWHNAYRQIFDACSEIIADEDDKRKRFAWDLSNCFQQNSARSPFPVCHTSTPMRKCLAKLDDNGYQVYLEFFLESNSICYQLQAAAFRRQTERLVNDLKRSANYADDKLKDLDKKSDKLLHRSDDILSTLTVIDEQTQQVAESSKKVSDHISVVMEYSEEIFKQSEKIAASQSELQTGQEKMKNNFEKGMATLDESYNNLGQKMDSLKTETVEVEKKINEVGNAMSVKMTNLQSKANEIGDIAGVSLDKQKQLVDGQSRALEGLQSLTEFQSQAFTESRDTLKELAEFGHKQQEALIKRQEQLEEAHQRLVANSISILSAQEAFEEKQANMFVALDKLFALHNALLFESRMIKAFFIYSISTFIVYVLTSTKQTYTVRPKLYLGLCAAFMLEFAIPRLLSNNIEQQLWIINLVRLLFVLLTAAQLVHAIYTYRDYEQLNHRMLVDMMERLRNIRSNSGKERDLCLEMDTSSYTSVHWPSWITNDLLDDADSRQDPDYFLPEEIGENSITTSSMARKYNLRPRGRH</sequence>
<dbReference type="EMBL" id="JAFEMO010000637">
    <property type="protein sequence ID" value="KAH7511131.1"/>
    <property type="molecule type" value="Genomic_DNA"/>
</dbReference>
<feature type="signal peptide" evidence="3">
    <location>
        <begin position="1"/>
        <end position="22"/>
    </location>
</feature>
<keyword evidence="5" id="KW-1185">Reference proteome</keyword>
<evidence type="ECO:0000256" key="1">
    <source>
        <dbReference type="SAM" id="Coils"/>
    </source>
</evidence>
<evidence type="ECO:0000313" key="5">
    <source>
        <dbReference type="Proteomes" id="UP000827721"/>
    </source>
</evidence>
<reference evidence="4 5" key="1">
    <citation type="submission" date="2021-02" db="EMBL/GenBank/DDBJ databases">
        <title>Plant Genome Project.</title>
        <authorList>
            <person name="Zhang R.-G."/>
        </authorList>
    </citation>
    <scope>NUCLEOTIDE SEQUENCE [LARGE SCALE GENOMIC DNA]</scope>
    <source>
        <tissue evidence="4">Leaves</tissue>
    </source>
</reference>
<organism evidence="4 5">
    <name type="scientific">Xanthoceras sorbifolium</name>
    <dbReference type="NCBI Taxonomy" id="99658"/>
    <lineage>
        <taxon>Eukaryota</taxon>
        <taxon>Viridiplantae</taxon>
        <taxon>Streptophyta</taxon>
        <taxon>Embryophyta</taxon>
        <taxon>Tracheophyta</taxon>
        <taxon>Spermatophyta</taxon>
        <taxon>Magnoliopsida</taxon>
        <taxon>eudicotyledons</taxon>
        <taxon>Gunneridae</taxon>
        <taxon>Pentapetalae</taxon>
        <taxon>rosids</taxon>
        <taxon>malvids</taxon>
        <taxon>Sapindales</taxon>
        <taxon>Sapindaceae</taxon>
        <taxon>Xanthoceroideae</taxon>
        <taxon>Xanthoceras</taxon>
    </lineage>
</organism>
<comment type="caution">
    <text evidence="4">The sequence shown here is derived from an EMBL/GenBank/DDBJ whole genome shotgun (WGS) entry which is preliminary data.</text>
</comment>
<evidence type="ECO:0000313" key="4">
    <source>
        <dbReference type="EMBL" id="KAH7511131.1"/>
    </source>
</evidence>
<gene>
    <name evidence="4" type="ORF">JRO89_XSUnG0222000</name>
</gene>
<feature type="transmembrane region" description="Helical" evidence="2">
    <location>
        <begin position="464"/>
        <end position="483"/>
    </location>
</feature>
<feature type="coiled-coil region" evidence="1">
    <location>
        <begin position="273"/>
        <end position="300"/>
    </location>
</feature>
<protein>
    <recommendedName>
        <fullName evidence="6">Protein GAMETE EXPRESSED 1</fullName>
    </recommendedName>
</protein>
<evidence type="ECO:0000256" key="2">
    <source>
        <dbReference type="SAM" id="Phobius"/>
    </source>
</evidence>
<dbReference type="InterPro" id="IPR040346">
    <property type="entry name" value="GEX1/Brambleberry"/>
</dbReference>
<keyword evidence="3" id="KW-0732">Signal</keyword>
<dbReference type="Proteomes" id="UP000827721">
    <property type="component" value="Unassembled WGS sequence"/>
</dbReference>
<keyword evidence="2" id="KW-0812">Transmembrane</keyword>
<proteinExistence type="predicted"/>
<dbReference type="PANTHER" id="PTHR33538">
    <property type="entry name" value="PROTEIN GAMETE EXPRESSED 1"/>
    <property type="match status" value="1"/>
</dbReference>
<dbReference type="PANTHER" id="PTHR33538:SF2">
    <property type="entry name" value="PROTEIN GAMETE EXPRESSED 1"/>
    <property type="match status" value="1"/>
</dbReference>
<keyword evidence="1" id="KW-0175">Coiled coil</keyword>
<feature type="transmembrane region" description="Helical" evidence="2">
    <location>
        <begin position="434"/>
        <end position="452"/>
    </location>
</feature>
<feature type="chain" id="PRO_5045946594" description="Protein GAMETE EXPRESSED 1" evidence="3">
    <location>
        <begin position="23"/>
        <end position="608"/>
    </location>
</feature>
<evidence type="ECO:0008006" key="6">
    <source>
        <dbReference type="Google" id="ProtNLM"/>
    </source>
</evidence>
<evidence type="ECO:0000256" key="3">
    <source>
        <dbReference type="SAM" id="SignalP"/>
    </source>
</evidence>
<keyword evidence="2" id="KW-0472">Membrane</keyword>
<keyword evidence="2" id="KW-1133">Transmembrane helix</keyword>
<accession>A0ABQ8GWX1</accession>
<feature type="transmembrane region" description="Helical" evidence="2">
    <location>
        <begin position="495"/>
        <end position="515"/>
    </location>
</feature>